<dbReference type="SUPFAM" id="SSF51658">
    <property type="entry name" value="Xylose isomerase-like"/>
    <property type="match status" value="1"/>
</dbReference>
<dbReference type="InterPro" id="IPR013022">
    <property type="entry name" value="Xyl_isomerase-like_TIM-brl"/>
</dbReference>
<dbReference type="PANTHER" id="PTHR12110">
    <property type="entry name" value="HYDROXYPYRUVATE ISOMERASE"/>
    <property type="match status" value="1"/>
</dbReference>
<dbReference type="Gene3D" id="3.20.20.150">
    <property type="entry name" value="Divalent-metal-dependent TIM barrel enzymes"/>
    <property type="match status" value="1"/>
</dbReference>
<dbReference type="PANTHER" id="PTHR12110:SF41">
    <property type="entry name" value="INOSOSE DEHYDRATASE"/>
    <property type="match status" value="1"/>
</dbReference>
<evidence type="ECO:0000313" key="2">
    <source>
        <dbReference type="EMBL" id="MBT1158082.1"/>
    </source>
</evidence>
<keyword evidence="2" id="KW-0413">Isomerase</keyword>
<evidence type="ECO:0000313" key="3">
    <source>
        <dbReference type="Proteomes" id="UP001138921"/>
    </source>
</evidence>
<accession>A0A9X1AE11</accession>
<dbReference type="InterPro" id="IPR050312">
    <property type="entry name" value="IolE/XylAMocC-like"/>
</dbReference>
<sequence length="248" mass="27535">MDWSFQLYSARNFQPWDKVLKTLGALGYTQVEGFGAVYEEPEAFRAELDKNGLAMPSGHFGFDMLEQDFAKAVDIARTLGMKLIACPWLEPAERPTDAEGWRAFGNRLAAIGAKARDAGFDFAWHNHDFEFVPVEGGLVPQRLILEAAPDIGWEVDIAWVIRGGSDPLHWIEEFGPRILAVHVKDIAPQGEAANEDGWSDVGHGTVDWAGLVTALRKNTPAKYFVMEHDNPADFDRFASRSIAAAKTF</sequence>
<organism evidence="2 3">
    <name type="scientific">Aminobacter anthyllidis</name>
    <dbReference type="NCBI Taxonomy" id="1035067"/>
    <lineage>
        <taxon>Bacteria</taxon>
        <taxon>Pseudomonadati</taxon>
        <taxon>Pseudomonadota</taxon>
        <taxon>Alphaproteobacteria</taxon>
        <taxon>Hyphomicrobiales</taxon>
        <taxon>Phyllobacteriaceae</taxon>
        <taxon>Aminobacter</taxon>
    </lineage>
</organism>
<dbReference type="Pfam" id="PF01261">
    <property type="entry name" value="AP_endonuc_2"/>
    <property type="match status" value="1"/>
</dbReference>
<dbReference type="Proteomes" id="UP001138921">
    <property type="component" value="Unassembled WGS sequence"/>
</dbReference>
<evidence type="ECO:0000259" key="1">
    <source>
        <dbReference type="Pfam" id="PF01261"/>
    </source>
</evidence>
<protein>
    <submittedName>
        <fullName evidence="2">Sugar phosphate isomerase/epimerase</fullName>
    </submittedName>
</protein>
<dbReference type="GO" id="GO:0016853">
    <property type="term" value="F:isomerase activity"/>
    <property type="evidence" value="ECO:0007669"/>
    <property type="project" value="UniProtKB-KW"/>
</dbReference>
<proteinExistence type="predicted"/>
<keyword evidence="3" id="KW-1185">Reference proteome</keyword>
<dbReference type="AlphaFoldDB" id="A0A9X1AE11"/>
<reference evidence="2" key="2">
    <citation type="submission" date="2021-03" db="EMBL/GenBank/DDBJ databases">
        <authorList>
            <person name="Artuso I."/>
            <person name="Turrini P."/>
            <person name="Pirolo M."/>
            <person name="Lugli G.A."/>
            <person name="Ventura M."/>
            <person name="Visca P."/>
        </authorList>
    </citation>
    <scope>NUCLEOTIDE SEQUENCE</scope>
    <source>
        <strain evidence="2">LMG 26462</strain>
    </source>
</reference>
<gene>
    <name evidence="2" type="ORF">J1C56_21010</name>
</gene>
<dbReference type="InterPro" id="IPR036237">
    <property type="entry name" value="Xyl_isomerase-like_sf"/>
</dbReference>
<reference evidence="2" key="1">
    <citation type="journal article" date="2021" name="Microorganisms">
        <title>Phylogenomic Reconstruction and Metabolic Potential of the Genus Aminobacter.</title>
        <authorList>
            <person name="Artuso I."/>
            <person name="Turrini P."/>
            <person name="Pirolo M."/>
            <person name="Lugli G.A."/>
            <person name="Ventura M."/>
            <person name="Visca P."/>
        </authorList>
    </citation>
    <scope>NUCLEOTIDE SEQUENCE</scope>
    <source>
        <strain evidence="2">LMG 26462</strain>
    </source>
</reference>
<name>A0A9X1AE11_9HYPH</name>
<comment type="caution">
    <text evidence="2">The sequence shown here is derived from an EMBL/GenBank/DDBJ whole genome shotgun (WGS) entry which is preliminary data.</text>
</comment>
<dbReference type="EMBL" id="JAFLWW010000006">
    <property type="protein sequence ID" value="MBT1158082.1"/>
    <property type="molecule type" value="Genomic_DNA"/>
</dbReference>
<dbReference type="RefSeq" id="WP_214392008.1">
    <property type="nucleotide sequence ID" value="NZ_JAFLWW010000006.1"/>
</dbReference>
<feature type="domain" description="Xylose isomerase-like TIM barrel" evidence="1">
    <location>
        <begin position="25"/>
        <end position="231"/>
    </location>
</feature>